<keyword evidence="3" id="KW-0238">DNA-binding</keyword>
<dbReference type="InterPro" id="IPR000055">
    <property type="entry name" value="Restrct_endonuc_typeI_TRD"/>
</dbReference>
<evidence type="ECO:0000256" key="1">
    <source>
        <dbReference type="ARBA" id="ARBA00010923"/>
    </source>
</evidence>
<comment type="caution">
    <text evidence="5">The sequence shown here is derived from an EMBL/GenBank/DDBJ whole genome shotgun (WGS) entry which is preliminary data.</text>
</comment>
<evidence type="ECO:0000313" key="5">
    <source>
        <dbReference type="EMBL" id="MPM97249.1"/>
    </source>
</evidence>
<organism evidence="5">
    <name type="scientific">bioreactor metagenome</name>
    <dbReference type="NCBI Taxonomy" id="1076179"/>
    <lineage>
        <taxon>unclassified sequences</taxon>
        <taxon>metagenomes</taxon>
        <taxon>ecological metagenomes</taxon>
    </lineage>
</organism>
<dbReference type="PANTHER" id="PTHR30408">
    <property type="entry name" value="TYPE-1 RESTRICTION ENZYME ECOKI SPECIFICITY PROTEIN"/>
    <property type="match status" value="1"/>
</dbReference>
<proteinExistence type="inferred from homology"/>
<dbReference type="SUPFAM" id="SSF116734">
    <property type="entry name" value="DNA methylase specificity domain"/>
    <property type="match status" value="1"/>
</dbReference>
<gene>
    <name evidence="5" type="ORF">SDC9_144422</name>
</gene>
<dbReference type="Gene3D" id="1.10.287.1120">
    <property type="entry name" value="Bipartite methylase S protein"/>
    <property type="match status" value="1"/>
</dbReference>
<dbReference type="Pfam" id="PF01420">
    <property type="entry name" value="Methylase_S"/>
    <property type="match status" value="1"/>
</dbReference>
<dbReference type="AlphaFoldDB" id="A0A645E6T6"/>
<dbReference type="InterPro" id="IPR052021">
    <property type="entry name" value="Type-I_RS_S_subunit"/>
</dbReference>
<sequence>MYYTNGTVNWLKTGDLNDSYVDCISEKITDLALKECSVRLNPKDSVLIAMYGSTIGKIGILTTPSTTNQACCACITYSGIYNKFLFYLLMSQKEILQMKAEGGAQPNISKEKIVNFSILLPPTQEQVRIVQAIDTLFIILDGIVEDL</sequence>
<evidence type="ECO:0000259" key="4">
    <source>
        <dbReference type="Pfam" id="PF01420"/>
    </source>
</evidence>
<dbReference type="EMBL" id="VSSQ01043552">
    <property type="protein sequence ID" value="MPM97249.1"/>
    <property type="molecule type" value="Genomic_DNA"/>
</dbReference>
<reference evidence="5" key="1">
    <citation type="submission" date="2019-08" db="EMBL/GenBank/DDBJ databases">
        <authorList>
            <person name="Kucharzyk K."/>
            <person name="Murdoch R.W."/>
            <person name="Higgins S."/>
            <person name="Loffler F."/>
        </authorList>
    </citation>
    <scope>NUCLEOTIDE SEQUENCE</scope>
</reference>
<dbReference type="InterPro" id="IPR044946">
    <property type="entry name" value="Restrct_endonuc_typeI_TRD_sf"/>
</dbReference>
<protein>
    <recommendedName>
        <fullName evidence="4">Type I restriction modification DNA specificity domain-containing protein</fullName>
    </recommendedName>
</protein>
<keyword evidence="2" id="KW-0680">Restriction system</keyword>
<feature type="domain" description="Type I restriction modification DNA specificity" evidence="4">
    <location>
        <begin position="4"/>
        <end position="138"/>
    </location>
</feature>
<name>A0A645E6T6_9ZZZZ</name>
<comment type="similarity">
    <text evidence="1">Belongs to the type-I restriction system S methylase family.</text>
</comment>
<dbReference type="PANTHER" id="PTHR30408:SF12">
    <property type="entry name" value="TYPE I RESTRICTION ENZYME MJAVIII SPECIFICITY SUBUNIT"/>
    <property type="match status" value="1"/>
</dbReference>
<dbReference type="GO" id="GO:0003677">
    <property type="term" value="F:DNA binding"/>
    <property type="evidence" value="ECO:0007669"/>
    <property type="project" value="UniProtKB-KW"/>
</dbReference>
<dbReference type="GO" id="GO:0009307">
    <property type="term" value="P:DNA restriction-modification system"/>
    <property type="evidence" value="ECO:0007669"/>
    <property type="project" value="UniProtKB-KW"/>
</dbReference>
<dbReference type="CDD" id="cd17515">
    <property type="entry name" value="RMtype1_S_MjaORF132P_Sau1132ORF3780P-TRD1-CR1_like"/>
    <property type="match status" value="1"/>
</dbReference>
<accession>A0A645E6T6</accession>
<evidence type="ECO:0000256" key="2">
    <source>
        <dbReference type="ARBA" id="ARBA00022747"/>
    </source>
</evidence>
<dbReference type="Gene3D" id="3.90.220.20">
    <property type="entry name" value="DNA methylase specificity domains"/>
    <property type="match status" value="1"/>
</dbReference>
<evidence type="ECO:0000256" key="3">
    <source>
        <dbReference type="ARBA" id="ARBA00023125"/>
    </source>
</evidence>